<feature type="domain" description="Cytochrome b561 bacterial/Ni-hydrogenase" evidence="14">
    <location>
        <begin position="7"/>
        <end position="159"/>
    </location>
</feature>
<comment type="caution">
    <text evidence="15">The sequence shown here is derived from an EMBL/GenBank/DDBJ whole genome shotgun (WGS) entry which is preliminary data.</text>
</comment>
<dbReference type="GO" id="GO:0009055">
    <property type="term" value="F:electron transfer activity"/>
    <property type="evidence" value="ECO:0007669"/>
    <property type="project" value="InterPro"/>
</dbReference>
<evidence type="ECO:0000256" key="6">
    <source>
        <dbReference type="ARBA" id="ARBA00022692"/>
    </source>
</evidence>
<name>A0A6L8VIW9_9RHOB</name>
<protein>
    <submittedName>
        <fullName evidence="15">Cytochrome B</fullName>
    </submittedName>
</protein>
<dbReference type="GO" id="GO:0020037">
    <property type="term" value="F:heme binding"/>
    <property type="evidence" value="ECO:0007669"/>
    <property type="project" value="TreeGrafter"/>
</dbReference>
<sequence length="163" mass="17562">MTDPTGYSKPQIRLHWIVALLIVPQFVLHDGISAAWRALRQGQEFAFDPLVPLHVAGGLLIAALAVWRIALRSRRPAPPLPEGEHPALKFAAKVTHGGLYALLLGLPLSGAAAWFGGVEAAGDAHEVMKTLLLVLVALHVAGALFHQFVLKDGLMLRMKRPAP</sequence>
<evidence type="ECO:0000313" key="15">
    <source>
        <dbReference type="EMBL" id="MZQ90348.1"/>
    </source>
</evidence>
<feature type="transmembrane region" description="Helical" evidence="13">
    <location>
        <begin position="51"/>
        <end position="71"/>
    </location>
</feature>
<dbReference type="PANTHER" id="PTHR30529">
    <property type="entry name" value="CYTOCHROME B561"/>
    <property type="match status" value="1"/>
</dbReference>
<evidence type="ECO:0000256" key="11">
    <source>
        <dbReference type="ARBA" id="ARBA00023136"/>
    </source>
</evidence>
<evidence type="ECO:0000256" key="9">
    <source>
        <dbReference type="ARBA" id="ARBA00022989"/>
    </source>
</evidence>
<dbReference type="GO" id="GO:0022904">
    <property type="term" value="P:respiratory electron transport chain"/>
    <property type="evidence" value="ECO:0007669"/>
    <property type="project" value="InterPro"/>
</dbReference>
<keyword evidence="16" id="KW-1185">Reference proteome</keyword>
<dbReference type="SUPFAM" id="SSF81342">
    <property type="entry name" value="Transmembrane di-heme cytochromes"/>
    <property type="match status" value="1"/>
</dbReference>
<comment type="cofactor">
    <cofactor evidence="1">
        <name>heme b</name>
        <dbReference type="ChEBI" id="CHEBI:60344"/>
    </cofactor>
</comment>
<evidence type="ECO:0000259" key="14">
    <source>
        <dbReference type="Pfam" id="PF01292"/>
    </source>
</evidence>
<dbReference type="RefSeq" id="WP_161347734.1">
    <property type="nucleotide sequence ID" value="NZ_BMGW01000009.1"/>
</dbReference>
<dbReference type="OrthoDB" id="8156287at2"/>
<dbReference type="Pfam" id="PF01292">
    <property type="entry name" value="Ni_hydr_CYTB"/>
    <property type="match status" value="1"/>
</dbReference>
<evidence type="ECO:0000256" key="7">
    <source>
        <dbReference type="ARBA" id="ARBA00022723"/>
    </source>
</evidence>
<evidence type="ECO:0000256" key="13">
    <source>
        <dbReference type="SAM" id="Phobius"/>
    </source>
</evidence>
<dbReference type="Proteomes" id="UP000477083">
    <property type="component" value="Unassembled WGS sequence"/>
</dbReference>
<dbReference type="GO" id="GO:0005886">
    <property type="term" value="C:plasma membrane"/>
    <property type="evidence" value="ECO:0007669"/>
    <property type="project" value="UniProtKB-SubCell"/>
</dbReference>
<proteinExistence type="inferred from homology"/>
<dbReference type="InterPro" id="IPR011577">
    <property type="entry name" value="Cyt_b561_bac/Ni-Hgenase"/>
</dbReference>
<dbReference type="GO" id="GO:0046872">
    <property type="term" value="F:metal ion binding"/>
    <property type="evidence" value="ECO:0007669"/>
    <property type="project" value="UniProtKB-KW"/>
</dbReference>
<keyword evidence="4" id="KW-1003">Cell membrane</keyword>
<keyword evidence="7" id="KW-0479">Metal-binding</keyword>
<keyword evidence="11 13" id="KW-0472">Membrane</keyword>
<keyword evidence="9 13" id="KW-1133">Transmembrane helix</keyword>
<dbReference type="InterPro" id="IPR016174">
    <property type="entry name" value="Di-haem_cyt_TM"/>
</dbReference>
<evidence type="ECO:0000256" key="10">
    <source>
        <dbReference type="ARBA" id="ARBA00023004"/>
    </source>
</evidence>
<dbReference type="AlphaFoldDB" id="A0A6L8VIW9"/>
<keyword evidence="6 13" id="KW-0812">Transmembrane</keyword>
<dbReference type="EMBL" id="WWNR01000009">
    <property type="protein sequence ID" value="MZQ90348.1"/>
    <property type="molecule type" value="Genomic_DNA"/>
</dbReference>
<evidence type="ECO:0000313" key="16">
    <source>
        <dbReference type="Proteomes" id="UP000477083"/>
    </source>
</evidence>
<keyword evidence="5" id="KW-0349">Heme</keyword>
<evidence type="ECO:0000256" key="1">
    <source>
        <dbReference type="ARBA" id="ARBA00001970"/>
    </source>
</evidence>
<keyword evidence="10" id="KW-0408">Iron</keyword>
<comment type="subcellular location">
    <subcellularLocation>
        <location evidence="2">Cell membrane</location>
        <topology evidence="2">Multi-pass membrane protein</topology>
    </subcellularLocation>
</comment>
<accession>A0A6L8VIW9</accession>
<evidence type="ECO:0000256" key="3">
    <source>
        <dbReference type="ARBA" id="ARBA00022448"/>
    </source>
</evidence>
<feature type="transmembrane region" description="Helical" evidence="13">
    <location>
        <begin position="12"/>
        <end position="39"/>
    </location>
</feature>
<keyword evidence="8" id="KW-0249">Electron transport</keyword>
<evidence type="ECO:0000256" key="4">
    <source>
        <dbReference type="ARBA" id="ARBA00022475"/>
    </source>
</evidence>
<evidence type="ECO:0000256" key="12">
    <source>
        <dbReference type="ARBA" id="ARBA00037975"/>
    </source>
</evidence>
<evidence type="ECO:0000256" key="8">
    <source>
        <dbReference type="ARBA" id="ARBA00022982"/>
    </source>
</evidence>
<feature type="transmembrane region" description="Helical" evidence="13">
    <location>
        <begin position="99"/>
        <end position="118"/>
    </location>
</feature>
<dbReference type="PANTHER" id="PTHR30529:SF1">
    <property type="entry name" value="CYTOCHROME B561 HOMOLOG 2"/>
    <property type="match status" value="1"/>
</dbReference>
<evidence type="ECO:0000256" key="5">
    <source>
        <dbReference type="ARBA" id="ARBA00022617"/>
    </source>
</evidence>
<organism evidence="15 16">
    <name type="scientific">Frigidibacter albus</name>
    <dbReference type="NCBI Taxonomy" id="1465486"/>
    <lineage>
        <taxon>Bacteria</taxon>
        <taxon>Pseudomonadati</taxon>
        <taxon>Pseudomonadota</taxon>
        <taxon>Alphaproteobacteria</taxon>
        <taxon>Rhodobacterales</taxon>
        <taxon>Paracoccaceae</taxon>
        <taxon>Frigidibacter</taxon>
    </lineage>
</organism>
<gene>
    <name evidence="15" type="ORF">GS660_14725</name>
</gene>
<keyword evidence="3" id="KW-0813">Transport</keyword>
<evidence type="ECO:0000256" key="2">
    <source>
        <dbReference type="ARBA" id="ARBA00004651"/>
    </source>
</evidence>
<feature type="transmembrane region" description="Helical" evidence="13">
    <location>
        <begin position="130"/>
        <end position="150"/>
    </location>
</feature>
<dbReference type="InterPro" id="IPR052168">
    <property type="entry name" value="Cytochrome_b561_oxidase"/>
</dbReference>
<reference evidence="15 16" key="1">
    <citation type="submission" date="2020-01" db="EMBL/GenBank/DDBJ databases">
        <title>Frigidibacter albus SP32T (=CGMCC 1.13995T).</title>
        <authorList>
            <person name="Liao X."/>
        </authorList>
    </citation>
    <scope>NUCLEOTIDE SEQUENCE [LARGE SCALE GENOMIC DNA]</scope>
    <source>
        <strain evidence="15 16">SP32</strain>
    </source>
</reference>
<comment type="similarity">
    <text evidence="12">Belongs to the cytochrome b561 family.</text>
</comment>